<comment type="caution">
    <text evidence="5">The sequence shown here is derived from an EMBL/GenBank/DDBJ whole genome shotgun (WGS) entry which is preliminary data.</text>
</comment>
<feature type="signal peptide" evidence="3">
    <location>
        <begin position="1"/>
        <end position="20"/>
    </location>
</feature>
<gene>
    <name evidence="5" type="ORF">GCM10023333_35350</name>
</gene>
<evidence type="ECO:0000256" key="3">
    <source>
        <dbReference type="SAM" id="SignalP"/>
    </source>
</evidence>
<dbReference type="Pfam" id="PF01103">
    <property type="entry name" value="Omp85"/>
    <property type="match status" value="1"/>
</dbReference>
<dbReference type="RefSeq" id="WP_345336792.1">
    <property type="nucleotide sequence ID" value="NZ_BAABJZ010000100.1"/>
</dbReference>
<dbReference type="Proteomes" id="UP001499988">
    <property type="component" value="Unassembled WGS sequence"/>
</dbReference>
<feature type="chain" id="PRO_5045041360" evidence="3">
    <location>
        <begin position="21"/>
        <end position="391"/>
    </location>
</feature>
<name>A0ABP9FBT4_9GAMM</name>
<evidence type="ECO:0000256" key="1">
    <source>
        <dbReference type="ARBA" id="ARBA00004370"/>
    </source>
</evidence>
<protein>
    <submittedName>
        <fullName evidence="5">BamA/TamA family outer membrane protein</fullName>
    </submittedName>
</protein>
<accession>A0ABP9FBT4</accession>
<evidence type="ECO:0000313" key="5">
    <source>
        <dbReference type="EMBL" id="GAA4898790.1"/>
    </source>
</evidence>
<reference evidence="6" key="1">
    <citation type="journal article" date="2019" name="Int. J. Syst. Evol. Microbiol.">
        <title>The Global Catalogue of Microorganisms (GCM) 10K type strain sequencing project: providing services to taxonomists for standard genome sequencing and annotation.</title>
        <authorList>
            <consortium name="The Broad Institute Genomics Platform"/>
            <consortium name="The Broad Institute Genome Sequencing Center for Infectious Disease"/>
            <person name="Wu L."/>
            <person name="Ma J."/>
        </authorList>
    </citation>
    <scope>NUCLEOTIDE SEQUENCE [LARGE SCALE GENOMIC DNA]</scope>
    <source>
        <strain evidence="6">JCM 18401</strain>
    </source>
</reference>
<organism evidence="5 6">
    <name type="scientific">Ferrimonas pelagia</name>
    <dbReference type="NCBI Taxonomy" id="1177826"/>
    <lineage>
        <taxon>Bacteria</taxon>
        <taxon>Pseudomonadati</taxon>
        <taxon>Pseudomonadota</taxon>
        <taxon>Gammaproteobacteria</taxon>
        <taxon>Alteromonadales</taxon>
        <taxon>Ferrimonadaceae</taxon>
        <taxon>Ferrimonas</taxon>
    </lineage>
</organism>
<sequence>MDRTALWALILSLCPAVVLAQQPPPPAEVDGQGMFGRLSAKMDDLLESLGADGGFDPDKTMDWSVLPGPFYTPEMELGLGVSAVGLYQVDRQDTVSQISSFTVNGFASVNGALGAEIISQTFFQQDRYRLFINAEVVDAPEVFYGVGLDAGRVKANKIDFDRRGYRFKPQLLTQIWPATFVGLGFDFSQNEGRKVEPFAPRPFEQALQFPDSSTTAALTLHLMHDSRDFILNAREGRLLQADLALYRDGLGSDSVFEKYNLEYSDYWGVGPGILAWQFAAEFNHGEVPWDQLAQLGGGTRLRGYNSGRYRDKQMGLAQLEYRHDLPRRHGMVYWLGAGTLAESVSELGSDKWLHSVGLGYRFEVKQRVNLRLDMAWGNGESGFYFAVNEVF</sequence>
<evidence type="ECO:0000256" key="2">
    <source>
        <dbReference type="ARBA" id="ARBA00023136"/>
    </source>
</evidence>
<evidence type="ECO:0000259" key="4">
    <source>
        <dbReference type="Pfam" id="PF01103"/>
    </source>
</evidence>
<dbReference type="EMBL" id="BAABJZ010000100">
    <property type="protein sequence ID" value="GAA4898790.1"/>
    <property type="molecule type" value="Genomic_DNA"/>
</dbReference>
<dbReference type="InterPro" id="IPR000184">
    <property type="entry name" value="Bac_surfAg_D15"/>
</dbReference>
<keyword evidence="3" id="KW-0732">Signal</keyword>
<keyword evidence="2" id="KW-0472">Membrane</keyword>
<proteinExistence type="predicted"/>
<comment type="subcellular location">
    <subcellularLocation>
        <location evidence="1">Membrane</location>
    </subcellularLocation>
</comment>
<evidence type="ECO:0000313" key="6">
    <source>
        <dbReference type="Proteomes" id="UP001499988"/>
    </source>
</evidence>
<keyword evidence="6" id="KW-1185">Reference proteome</keyword>
<dbReference type="Gene3D" id="2.40.160.50">
    <property type="entry name" value="membrane protein fhac: a member of the omp85/tpsb transporter family"/>
    <property type="match status" value="1"/>
</dbReference>
<feature type="domain" description="Bacterial surface antigen (D15)" evidence="4">
    <location>
        <begin position="125"/>
        <end position="389"/>
    </location>
</feature>